<dbReference type="NCBIfam" id="TIGR03440">
    <property type="entry name" value="egtB_TIGR03440"/>
    <property type="match status" value="1"/>
</dbReference>
<dbReference type="InterPro" id="IPR034660">
    <property type="entry name" value="DinB/YfiT-like"/>
</dbReference>
<feature type="domain" description="Sulfatase-modifying factor enzyme-like" evidence="4">
    <location>
        <begin position="191"/>
        <end position="335"/>
    </location>
</feature>
<dbReference type="InterPro" id="IPR042095">
    <property type="entry name" value="SUMF_sf"/>
</dbReference>
<reference evidence="6" key="1">
    <citation type="submission" date="2023-07" db="EMBL/GenBank/DDBJ databases">
        <title>Genomic Encyclopedia of Type Strains, Phase IV (KMG-IV): sequencing the most valuable type-strain genomes for metagenomic binning, comparative biology and taxonomic classification.</title>
        <authorList>
            <person name="Goeker M."/>
        </authorList>
    </citation>
    <scope>NUCLEOTIDE SEQUENCE</scope>
    <source>
        <strain evidence="6">DSM 21202</strain>
    </source>
</reference>
<keyword evidence="1" id="KW-0560">Oxidoreductase</keyword>
<dbReference type="AlphaFoldDB" id="A0AAE3VSD0"/>
<organism evidence="6 7">
    <name type="scientific">Amorphus orientalis</name>
    <dbReference type="NCBI Taxonomy" id="649198"/>
    <lineage>
        <taxon>Bacteria</taxon>
        <taxon>Pseudomonadati</taxon>
        <taxon>Pseudomonadota</taxon>
        <taxon>Alphaproteobacteria</taxon>
        <taxon>Hyphomicrobiales</taxon>
        <taxon>Amorphaceae</taxon>
        <taxon>Amorphus</taxon>
    </lineage>
</organism>
<evidence type="ECO:0000256" key="3">
    <source>
        <dbReference type="ARBA" id="ARBA00037882"/>
    </source>
</evidence>
<dbReference type="PANTHER" id="PTHR23150:SF36">
    <property type="entry name" value="HERCYNINE OXYGENASE"/>
    <property type="match status" value="1"/>
</dbReference>
<name>A0AAE3VSD0_9HYPH</name>
<dbReference type="InterPro" id="IPR051043">
    <property type="entry name" value="Sulfatase_Mod_Factor_Kinase"/>
</dbReference>
<evidence type="ECO:0000313" key="7">
    <source>
        <dbReference type="Proteomes" id="UP001229244"/>
    </source>
</evidence>
<evidence type="ECO:0000313" key="6">
    <source>
        <dbReference type="EMBL" id="MDQ0317073.1"/>
    </source>
</evidence>
<gene>
    <name evidence="6" type="ORF">J2S73_003550</name>
</gene>
<dbReference type="SUPFAM" id="SSF109854">
    <property type="entry name" value="DinB/YfiT-like putative metalloenzymes"/>
    <property type="match status" value="1"/>
</dbReference>
<dbReference type="InterPro" id="IPR016187">
    <property type="entry name" value="CTDL_fold"/>
</dbReference>
<dbReference type="Pfam" id="PF12867">
    <property type="entry name" value="DinB_2"/>
    <property type="match status" value="1"/>
</dbReference>
<feature type="domain" description="Sulfatase-modifying factor enzyme-like" evidence="4">
    <location>
        <begin position="345"/>
        <end position="425"/>
    </location>
</feature>
<comment type="pathway">
    <text evidence="3">Amino-acid biosynthesis; ergothioneine biosynthesis.</text>
</comment>
<accession>A0AAE3VSD0</accession>
<evidence type="ECO:0000259" key="5">
    <source>
        <dbReference type="Pfam" id="PF12867"/>
    </source>
</evidence>
<keyword evidence="7" id="KW-1185">Reference proteome</keyword>
<feature type="domain" description="DinB-like" evidence="5">
    <location>
        <begin position="22"/>
        <end position="155"/>
    </location>
</feature>
<dbReference type="PANTHER" id="PTHR23150">
    <property type="entry name" value="SULFATASE MODIFYING FACTOR 1, 2"/>
    <property type="match status" value="1"/>
</dbReference>
<dbReference type="SUPFAM" id="SSF56436">
    <property type="entry name" value="C-type lectin-like"/>
    <property type="match status" value="1"/>
</dbReference>
<evidence type="ECO:0000256" key="1">
    <source>
        <dbReference type="ARBA" id="ARBA00023002"/>
    </source>
</evidence>
<dbReference type="Proteomes" id="UP001229244">
    <property type="component" value="Unassembled WGS sequence"/>
</dbReference>
<dbReference type="Pfam" id="PF03781">
    <property type="entry name" value="FGE-sulfatase"/>
    <property type="match status" value="2"/>
</dbReference>
<keyword evidence="2" id="KW-0408">Iron</keyword>
<dbReference type="InterPro" id="IPR005532">
    <property type="entry name" value="SUMF_dom"/>
</dbReference>
<dbReference type="InterPro" id="IPR024775">
    <property type="entry name" value="DinB-like"/>
</dbReference>
<evidence type="ECO:0000259" key="4">
    <source>
        <dbReference type="Pfam" id="PF03781"/>
    </source>
</evidence>
<protein>
    <submittedName>
        <fullName evidence="6">Ergothioneine biosynthesis protein EgtB</fullName>
    </submittedName>
</protein>
<sequence length="427" mass="48653">MAGSKARFEVADDARDHVSTLYSRTRDRSLHLVEGLAPEDLGLQSMEDASPAKWHLAHTSWFFEQFVLDRFVPDYRFVDERYLYLFNSYYVQAGARFSRPHRGLVSRPTVNEVLDYRHAVDAAIDDLLASASEEAFPEICELIELGCHHEMQHQELLLTDLLHAFSFNPTRPAFRAPEPLAVQSRAETLEWCAFEGGLVEIGHDGEGFAFDNEGPRHKVYLEPFDLAGRLVTNREWCAFMEDGGYERAPLWLSDGWAEREAQGWTAPLYWFEQDGEWWSFGLRGAQPVDPDAPVTHVSYYEADAFARWAGARLPREAEWEHAAETVAVDGNFLEGGHFRPRPALASGLSQMFGDVWQWTQSAYSPYPGFTPPEGAIGEYNGKFMVNQWVLRGASCATPRAHARASYRNFFHPHQRWQFAGLRLARDA</sequence>
<dbReference type="InterPro" id="IPR017806">
    <property type="entry name" value="EgtB"/>
</dbReference>
<proteinExistence type="predicted"/>
<dbReference type="Gene3D" id="3.90.1580.10">
    <property type="entry name" value="paralog of FGE (formylglycine-generating enzyme)"/>
    <property type="match status" value="1"/>
</dbReference>
<dbReference type="GO" id="GO:0052699">
    <property type="term" value="P:ergothioneine biosynthetic process"/>
    <property type="evidence" value="ECO:0007669"/>
    <property type="project" value="InterPro"/>
</dbReference>
<evidence type="ECO:0000256" key="2">
    <source>
        <dbReference type="ARBA" id="ARBA00023004"/>
    </source>
</evidence>
<dbReference type="EMBL" id="JAUSUL010000004">
    <property type="protein sequence ID" value="MDQ0317073.1"/>
    <property type="molecule type" value="Genomic_DNA"/>
</dbReference>
<dbReference type="RefSeq" id="WP_306886970.1">
    <property type="nucleotide sequence ID" value="NZ_JAUSUL010000004.1"/>
</dbReference>
<comment type="caution">
    <text evidence="6">The sequence shown here is derived from an EMBL/GenBank/DDBJ whole genome shotgun (WGS) entry which is preliminary data.</text>
</comment>